<protein>
    <submittedName>
        <fullName evidence="2">Uncharacterized protein</fullName>
    </submittedName>
</protein>
<feature type="compositionally biased region" description="Low complexity" evidence="1">
    <location>
        <begin position="195"/>
        <end position="218"/>
    </location>
</feature>
<dbReference type="Pfam" id="PF08208">
    <property type="entry name" value="RNA_polI_A34"/>
    <property type="match status" value="1"/>
</dbReference>
<feature type="compositionally biased region" description="Basic residues" evidence="1">
    <location>
        <begin position="573"/>
        <end position="589"/>
    </location>
</feature>
<feature type="region of interest" description="Disordered" evidence="1">
    <location>
        <begin position="1"/>
        <end position="236"/>
    </location>
</feature>
<feature type="compositionally biased region" description="Basic and acidic residues" evidence="1">
    <location>
        <begin position="551"/>
        <end position="572"/>
    </location>
</feature>
<dbReference type="Proteomes" id="UP001642501">
    <property type="component" value="Unassembled WGS sequence"/>
</dbReference>
<accession>A0ABP0DW34</accession>
<organism evidence="2 3">
    <name type="scientific">Sporothrix epigloea</name>
    <dbReference type="NCBI Taxonomy" id="1892477"/>
    <lineage>
        <taxon>Eukaryota</taxon>
        <taxon>Fungi</taxon>
        <taxon>Dikarya</taxon>
        <taxon>Ascomycota</taxon>
        <taxon>Pezizomycotina</taxon>
        <taxon>Sordariomycetes</taxon>
        <taxon>Sordariomycetidae</taxon>
        <taxon>Ophiostomatales</taxon>
        <taxon>Ophiostomataceae</taxon>
        <taxon>Sporothrix</taxon>
    </lineage>
</organism>
<dbReference type="PANTHER" id="PTHR28155:SF1">
    <property type="entry name" value="DNA-DIRECTED RNA POLYMERASE I SUBUNIT RPA34.5-DOMAIN-CONTAINING PROTEIN"/>
    <property type="match status" value="1"/>
</dbReference>
<feature type="compositionally biased region" description="Acidic residues" evidence="1">
    <location>
        <begin position="541"/>
        <end position="550"/>
    </location>
</feature>
<proteinExistence type="predicted"/>
<dbReference type="Gene3D" id="6.20.250.70">
    <property type="match status" value="1"/>
</dbReference>
<dbReference type="InterPro" id="IPR013240">
    <property type="entry name" value="DNA-dir_RNA_pol1_su_RPA34"/>
</dbReference>
<evidence type="ECO:0000256" key="1">
    <source>
        <dbReference type="SAM" id="MobiDB-lite"/>
    </source>
</evidence>
<feature type="compositionally biased region" description="Low complexity" evidence="1">
    <location>
        <begin position="156"/>
        <end position="171"/>
    </location>
</feature>
<feature type="compositionally biased region" description="Low complexity" evidence="1">
    <location>
        <begin position="46"/>
        <end position="57"/>
    </location>
</feature>
<reference evidence="2 3" key="1">
    <citation type="submission" date="2024-01" db="EMBL/GenBank/DDBJ databases">
        <authorList>
            <person name="Allen C."/>
            <person name="Tagirdzhanova G."/>
        </authorList>
    </citation>
    <scope>NUCLEOTIDE SEQUENCE [LARGE SCALE GENOMIC DNA]</scope>
    <source>
        <strain evidence="2 3">CBS 573.63</strain>
    </source>
</reference>
<feature type="compositionally biased region" description="Low complexity" evidence="1">
    <location>
        <begin position="507"/>
        <end position="517"/>
    </location>
</feature>
<feature type="compositionally biased region" description="Basic and acidic residues" evidence="1">
    <location>
        <begin position="528"/>
        <end position="540"/>
    </location>
</feature>
<name>A0ABP0DW34_9PEZI</name>
<keyword evidence="3" id="KW-1185">Reference proteome</keyword>
<feature type="region of interest" description="Disordered" evidence="1">
    <location>
        <begin position="435"/>
        <end position="624"/>
    </location>
</feature>
<feature type="compositionally biased region" description="Basic and acidic residues" evidence="1">
    <location>
        <begin position="112"/>
        <end position="123"/>
    </location>
</feature>
<dbReference type="PANTHER" id="PTHR28155">
    <property type="entry name" value="ACR243WP"/>
    <property type="match status" value="1"/>
</dbReference>
<comment type="caution">
    <text evidence="2">The sequence shown here is derived from an EMBL/GenBank/DDBJ whole genome shotgun (WGS) entry which is preliminary data.</text>
</comment>
<sequence>MVGPRVPLGKLTDHIKGMLGNKPTEELAPKLSLSDLRNGGQVGMFDDSNAESSSSDSDSSDSDSDGGNNKSSFLRKIGATNATASAAKSKTNGAVSTPIPAPKVPIKTNDTAMKKTVAEKEDSSSTSTSGTDSDSSDSDEEEKGAAKKPVRNGTKATARASTSSDTSSEGTSDSEADVEVAPKAKAVSNKSVGKPATAATGTSSTSTSGTTSPASSRESSADSDVPEADGDASDEDMADQSFAIDARIPGDSQVADSAAQFASQGFQLRRADSSKDASDVTRIFRQAKLEGKQLWYFTVPASVPITVVEQMAIPVAEAKQGKAILSHEGQDYGVSFDDALTSKTIKLLIPNKAGDKYSFVDRTIEKTMHLRRVTRFAQEDENAAPAIDPAVKARITAKKTPRQQPEGLRARFLPIGVNDAAAPLKKRKLGEDVPAAKTATVDTSGDESEAESIKKKAPEMPAPPSPKKAKRDKKVASAVPLPPIPGLTAVAPPVHKVSPVAPPTLPPSALKASAPPAAEKKVRKSKEKKNTEPKEAKESVEVNEDAMDIDAAEKEALPENGPEKKKGDQKKEKKDKKEKKEKKERKGKTTKGEEDNAKATPIASLSASASLPKKVTPVPLPRMF</sequence>
<feature type="compositionally biased region" description="Low complexity" evidence="1">
    <location>
        <begin position="65"/>
        <end position="94"/>
    </location>
</feature>
<evidence type="ECO:0000313" key="2">
    <source>
        <dbReference type="EMBL" id="CAK7272508.1"/>
    </source>
</evidence>
<dbReference type="InterPro" id="IPR053263">
    <property type="entry name" value="Euk_RPA34_RNAP_subunit"/>
</dbReference>
<evidence type="ECO:0000313" key="3">
    <source>
        <dbReference type="Proteomes" id="UP001642501"/>
    </source>
</evidence>
<feature type="compositionally biased region" description="Low complexity" evidence="1">
    <location>
        <begin position="124"/>
        <end position="133"/>
    </location>
</feature>
<dbReference type="EMBL" id="CAWUOM010000109">
    <property type="protein sequence ID" value="CAK7272508.1"/>
    <property type="molecule type" value="Genomic_DNA"/>
</dbReference>
<gene>
    <name evidence="2" type="ORF">SEPCBS57363_005166</name>
</gene>
<feature type="compositionally biased region" description="Acidic residues" evidence="1">
    <location>
        <begin position="224"/>
        <end position="236"/>
    </location>
</feature>